<reference evidence="1" key="1">
    <citation type="submission" date="2018-05" db="EMBL/GenBank/DDBJ databases">
        <authorList>
            <person name="Lanie J.A."/>
            <person name="Ng W.-L."/>
            <person name="Kazmierczak K.M."/>
            <person name="Andrzejewski T.M."/>
            <person name="Davidsen T.M."/>
            <person name="Wayne K.J."/>
            <person name="Tettelin H."/>
            <person name="Glass J.I."/>
            <person name="Rusch D."/>
            <person name="Podicherti R."/>
            <person name="Tsui H.-C.T."/>
            <person name="Winkler M.E."/>
        </authorList>
    </citation>
    <scope>NUCLEOTIDE SEQUENCE</scope>
</reference>
<dbReference type="InterPro" id="IPR011697">
    <property type="entry name" value="Peptidase_C26"/>
</dbReference>
<dbReference type="InterPro" id="IPR029062">
    <property type="entry name" value="Class_I_gatase-like"/>
</dbReference>
<dbReference type="Gene3D" id="3.40.50.880">
    <property type="match status" value="1"/>
</dbReference>
<gene>
    <name evidence="1" type="ORF">METZ01_LOCUS302496</name>
</gene>
<name>A0A382MQB3_9ZZZZ</name>
<sequence>MGRPLIGITTSLAAGDRPRQFLDCFYTDAVEAAGGCPVPLAMTIDLDTLRPVLDLLQGLVIVGGPAISEGLVGSLPDDISPTPSRRHEADVASFERARERHLPILGICYGMQFINARFGGTINADLQAHFSANPHSPLRNDGEDVFHDIEVTPDSQLAAAVGEGRRRVNSYHIQSVVDVAARLRITARSDDQIVEALESEDGRIVGVQFHPERMGADGAGLFRQLVERAEGD</sequence>
<organism evidence="1">
    <name type="scientific">marine metagenome</name>
    <dbReference type="NCBI Taxonomy" id="408172"/>
    <lineage>
        <taxon>unclassified sequences</taxon>
        <taxon>metagenomes</taxon>
        <taxon>ecological metagenomes</taxon>
    </lineage>
</organism>
<dbReference type="GO" id="GO:0016811">
    <property type="term" value="F:hydrolase activity, acting on carbon-nitrogen (but not peptide) bonds, in linear amides"/>
    <property type="evidence" value="ECO:0007669"/>
    <property type="project" value="InterPro"/>
</dbReference>
<dbReference type="SUPFAM" id="SSF52317">
    <property type="entry name" value="Class I glutamine amidotransferase-like"/>
    <property type="match status" value="1"/>
</dbReference>
<dbReference type="InterPro" id="IPR044668">
    <property type="entry name" value="PuuD-like"/>
</dbReference>
<dbReference type="Pfam" id="PF07722">
    <property type="entry name" value="Peptidase_C26"/>
    <property type="match status" value="1"/>
</dbReference>
<dbReference type="PANTHER" id="PTHR43235">
    <property type="entry name" value="GLUTAMINE AMIDOTRANSFERASE PB2B2.05-RELATED"/>
    <property type="match status" value="1"/>
</dbReference>
<dbReference type="PROSITE" id="PS51273">
    <property type="entry name" value="GATASE_TYPE_1"/>
    <property type="match status" value="1"/>
</dbReference>
<dbReference type="GO" id="GO:0005829">
    <property type="term" value="C:cytosol"/>
    <property type="evidence" value="ECO:0007669"/>
    <property type="project" value="TreeGrafter"/>
</dbReference>
<dbReference type="EMBL" id="UINC01094421">
    <property type="protein sequence ID" value="SVC49642.1"/>
    <property type="molecule type" value="Genomic_DNA"/>
</dbReference>
<proteinExistence type="predicted"/>
<dbReference type="AlphaFoldDB" id="A0A382MQB3"/>
<evidence type="ECO:0000313" key="1">
    <source>
        <dbReference type="EMBL" id="SVC49642.1"/>
    </source>
</evidence>
<dbReference type="PANTHER" id="PTHR43235:SF1">
    <property type="entry name" value="GLUTAMINE AMIDOTRANSFERASE PB2B2.05-RELATED"/>
    <property type="match status" value="1"/>
</dbReference>
<protein>
    <submittedName>
        <fullName evidence="1">Uncharacterized protein</fullName>
    </submittedName>
</protein>
<accession>A0A382MQB3</accession>